<evidence type="ECO:0000256" key="5">
    <source>
        <dbReference type="PROSITE-ProRule" id="PRU00070"/>
    </source>
</evidence>
<reference evidence="10" key="1">
    <citation type="submission" date="2016-04" db="UniProtKB">
        <authorList>
            <consortium name="WormBaseParasite"/>
        </authorList>
    </citation>
    <scope>IDENTIFICATION</scope>
</reference>
<feature type="domain" description="DM" evidence="7">
    <location>
        <begin position="267"/>
        <end position="311"/>
    </location>
</feature>
<dbReference type="Gene3D" id="4.10.1040.10">
    <property type="entry name" value="DM DNA-binding domain"/>
    <property type="match status" value="2"/>
</dbReference>
<feature type="DNA-binding region" description="DM" evidence="5">
    <location>
        <begin position="267"/>
        <end position="311"/>
    </location>
</feature>
<keyword evidence="1 5" id="KW-0479">Metal-binding</keyword>
<evidence type="ECO:0000256" key="1">
    <source>
        <dbReference type="ARBA" id="ARBA00022723"/>
    </source>
</evidence>
<evidence type="ECO:0000259" key="7">
    <source>
        <dbReference type="PROSITE" id="PS50809"/>
    </source>
</evidence>
<dbReference type="EMBL" id="UYRS01018989">
    <property type="protein sequence ID" value="VDK41884.1"/>
    <property type="molecule type" value="Genomic_DNA"/>
</dbReference>
<dbReference type="GO" id="GO:0000978">
    <property type="term" value="F:RNA polymerase II cis-regulatory region sequence-specific DNA binding"/>
    <property type="evidence" value="ECO:0007669"/>
    <property type="project" value="TreeGrafter"/>
</dbReference>
<dbReference type="InterPro" id="IPR001275">
    <property type="entry name" value="DM_DNA-bd"/>
</dbReference>
<sequence length="546" mass="60689">MTRHEVKYVALDDFSLAQTTPEFCGGGQTSVFHSGDYAYQQSVYFRPLEAEVFPADATTSYSTITPMSTPHPSRLGSLFKSVSIPHSAEGSELERPFSHKLPFETVPQQLQLHHPIEETPMQQMPNFHTSNKFRPQSSLMGLLGNRSGKISESSLLSKDDRLKQLKTEESVTDNAVPRSSYMCRKCRAHGRLIAVRQHKRNCPYKHCSCSVCSLVNYGRHIVARQIALYRDQKNHHTEDGGGGGRTKNGGVKSCTEKTELDEEGPHCRRCRNHGKTNPWKGHKKVCPFYYCICQQCILITLRKSNEKNLREVVQESNKELGLKAQRKQPAEEISFPTPFYNRKAVKLSQGKQELNENQEIPPTYPDGYGLRWKSLRHHEESTPHSNGIIPDGETSFLPTGGITSTQQENTFYSSRAHQAAAFAAAAAAAVAFQQEAAVSSTDSTVVLKEESQINCSSQLMEHPSYSLTDTWVSGADRKCVRSPKVVESPPLEGSAGHSAVGGFWPSPFQSVRSDDQIFTGKCSYLTRGVVDLSASCERGKAMVLIT</sequence>
<evidence type="ECO:0000313" key="10">
    <source>
        <dbReference type="WBParaSite" id="TASK_0000910301-mRNA-1"/>
    </source>
</evidence>
<dbReference type="PROSITE" id="PS40000">
    <property type="entry name" value="DM_1"/>
    <property type="match status" value="2"/>
</dbReference>
<dbReference type="WBParaSite" id="TASK_0000910301-mRNA-1">
    <property type="protein sequence ID" value="TASK_0000910301-mRNA-1"/>
    <property type="gene ID" value="TASK_0000910301"/>
</dbReference>
<dbReference type="PROSITE" id="PS50809">
    <property type="entry name" value="DM_2"/>
    <property type="match status" value="2"/>
</dbReference>
<feature type="DNA-binding region" description="DM" evidence="5">
    <location>
        <begin position="183"/>
        <end position="230"/>
    </location>
</feature>
<evidence type="ECO:0000256" key="2">
    <source>
        <dbReference type="ARBA" id="ARBA00022833"/>
    </source>
</evidence>
<reference evidence="8 9" key="2">
    <citation type="submission" date="2018-11" db="EMBL/GenBank/DDBJ databases">
        <authorList>
            <consortium name="Pathogen Informatics"/>
        </authorList>
    </citation>
    <scope>NUCLEOTIDE SEQUENCE [LARGE SCALE GENOMIC DNA]</scope>
</reference>
<dbReference type="SMART" id="SM00301">
    <property type="entry name" value="DM"/>
    <property type="match status" value="2"/>
</dbReference>
<evidence type="ECO:0000256" key="3">
    <source>
        <dbReference type="ARBA" id="ARBA00023125"/>
    </source>
</evidence>
<dbReference type="InterPro" id="IPR036407">
    <property type="entry name" value="DM_DNA-bd_sf"/>
</dbReference>
<evidence type="ECO:0000256" key="4">
    <source>
        <dbReference type="ARBA" id="ARBA00023242"/>
    </source>
</evidence>
<feature type="domain" description="DM" evidence="7">
    <location>
        <begin position="183"/>
        <end position="230"/>
    </location>
</feature>
<feature type="region of interest" description="Disordered" evidence="6">
    <location>
        <begin position="379"/>
        <end position="403"/>
    </location>
</feature>
<dbReference type="Pfam" id="PF00751">
    <property type="entry name" value="DM"/>
    <property type="match status" value="2"/>
</dbReference>
<dbReference type="PANTHER" id="PTHR12322:SF53">
    <property type="entry name" value="DOUBLESEX-MAB RELATED 11E"/>
    <property type="match status" value="1"/>
</dbReference>
<dbReference type="InterPro" id="IPR026607">
    <property type="entry name" value="DMRT"/>
</dbReference>
<dbReference type="GO" id="GO:0000981">
    <property type="term" value="F:DNA-binding transcription factor activity, RNA polymerase II-specific"/>
    <property type="evidence" value="ECO:0007669"/>
    <property type="project" value="TreeGrafter"/>
</dbReference>
<evidence type="ECO:0000313" key="8">
    <source>
        <dbReference type="EMBL" id="VDK41884.1"/>
    </source>
</evidence>
<keyword evidence="3 5" id="KW-0238">DNA-binding</keyword>
<keyword evidence="9" id="KW-1185">Reference proteome</keyword>
<dbReference type="Proteomes" id="UP000282613">
    <property type="component" value="Unassembled WGS sequence"/>
</dbReference>
<gene>
    <name evidence="8" type="ORF">TASK_LOCUS9104</name>
</gene>
<keyword evidence="2 5" id="KW-0862">Zinc</keyword>
<name>A0A158RAE4_TAEAS</name>
<dbReference type="AlphaFoldDB" id="A0A158RAE4"/>
<protein>
    <submittedName>
        <fullName evidence="10">DM domain-containing protein</fullName>
    </submittedName>
</protein>
<dbReference type="STRING" id="60517.A0A158RAE4"/>
<organism evidence="10">
    <name type="scientific">Taenia asiatica</name>
    <name type="common">Asian tapeworm</name>
    <dbReference type="NCBI Taxonomy" id="60517"/>
    <lineage>
        <taxon>Eukaryota</taxon>
        <taxon>Metazoa</taxon>
        <taxon>Spiralia</taxon>
        <taxon>Lophotrochozoa</taxon>
        <taxon>Platyhelminthes</taxon>
        <taxon>Cestoda</taxon>
        <taxon>Eucestoda</taxon>
        <taxon>Cyclophyllidea</taxon>
        <taxon>Taeniidae</taxon>
        <taxon>Taenia</taxon>
    </lineage>
</organism>
<evidence type="ECO:0000256" key="6">
    <source>
        <dbReference type="SAM" id="MobiDB-lite"/>
    </source>
</evidence>
<proteinExistence type="predicted"/>
<comment type="subcellular location">
    <subcellularLocation>
        <location evidence="5">Nucleus</location>
    </subcellularLocation>
</comment>
<dbReference type="GO" id="GO:0005634">
    <property type="term" value="C:nucleus"/>
    <property type="evidence" value="ECO:0007669"/>
    <property type="project" value="UniProtKB-SubCell"/>
</dbReference>
<keyword evidence="4 5" id="KW-0539">Nucleus</keyword>
<dbReference type="OrthoDB" id="6162476at2759"/>
<dbReference type="GO" id="GO:0007548">
    <property type="term" value="P:sex differentiation"/>
    <property type="evidence" value="ECO:0007669"/>
    <property type="project" value="TreeGrafter"/>
</dbReference>
<dbReference type="PANTHER" id="PTHR12322">
    <property type="entry name" value="DOUBLESEX AND MAB-3 RELATED TRANSCRIPTION FACTOR DMRT"/>
    <property type="match status" value="1"/>
</dbReference>
<dbReference type="SUPFAM" id="SSF82927">
    <property type="entry name" value="Cysteine-rich DNA binding domain, (DM domain)"/>
    <property type="match status" value="2"/>
</dbReference>
<dbReference type="GO" id="GO:0046872">
    <property type="term" value="F:metal ion binding"/>
    <property type="evidence" value="ECO:0007669"/>
    <property type="project" value="UniProtKB-KW"/>
</dbReference>
<accession>A0A158RAE4</accession>
<evidence type="ECO:0000313" key="9">
    <source>
        <dbReference type="Proteomes" id="UP000282613"/>
    </source>
</evidence>